<keyword evidence="1" id="KW-0145">Chemotaxis</keyword>
<feature type="domain" description="HAMP" evidence="6">
    <location>
        <begin position="225"/>
        <end position="277"/>
    </location>
</feature>
<dbReference type="Gene3D" id="6.10.340.10">
    <property type="match status" value="1"/>
</dbReference>
<evidence type="ECO:0000256" key="5">
    <source>
        <dbReference type="SAM" id="Phobius"/>
    </source>
</evidence>
<comment type="caution">
    <text evidence="7">The sequence shown here is derived from an EMBL/GenBank/DDBJ whole genome shotgun (WGS) entry which is preliminary data.</text>
</comment>
<evidence type="ECO:0000256" key="2">
    <source>
        <dbReference type="ARBA" id="ARBA00022692"/>
    </source>
</evidence>
<organism evidence="7 8">
    <name type="scientific">Blastococcus deserti</name>
    <dbReference type="NCBI Taxonomy" id="2259033"/>
    <lineage>
        <taxon>Bacteria</taxon>
        <taxon>Bacillati</taxon>
        <taxon>Actinomycetota</taxon>
        <taxon>Actinomycetes</taxon>
        <taxon>Geodermatophilales</taxon>
        <taxon>Geodermatophilaceae</taxon>
        <taxon>Blastococcus</taxon>
    </lineage>
</organism>
<dbReference type="CDD" id="cd06225">
    <property type="entry name" value="HAMP"/>
    <property type="match status" value="1"/>
</dbReference>
<dbReference type="PANTHER" id="PTHR43531:SF11">
    <property type="entry name" value="METHYL-ACCEPTING CHEMOTAXIS PROTEIN 3"/>
    <property type="match status" value="1"/>
</dbReference>
<evidence type="ECO:0000259" key="6">
    <source>
        <dbReference type="PROSITE" id="PS50885"/>
    </source>
</evidence>
<dbReference type="PANTHER" id="PTHR43531">
    <property type="entry name" value="PROTEIN ICFG"/>
    <property type="match status" value="1"/>
</dbReference>
<dbReference type="SUPFAM" id="SSF158472">
    <property type="entry name" value="HAMP domain-like"/>
    <property type="match status" value="1"/>
</dbReference>
<dbReference type="EMBL" id="JBHUHP010000021">
    <property type="protein sequence ID" value="MFD2093542.1"/>
    <property type="molecule type" value="Genomic_DNA"/>
</dbReference>
<keyword evidence="8" id="KW-1185">Reference proteome</keyword>
<comment type="similarity">
    <text evidence="4">Belongs to the methyl-accepting chemotaxis (MCP) protein family.</text>
</comment>
<evidence type="ECO:0000256" key="1">
    <source>
        <dbReference type="ARBA" id="ARBA00022500"/>
    </source>
</evidence>
<dbReference type="InterPro" id="IPR003660">
    <property type="entry name" value="HAMP_dom"/>
</dbReference>
<evidence type="ECO:0000313" key="8">
    <source>
        <dbReference type="Proteomes" id="UP001597402"/>
    </source>
</evidence>
<feature type="transmembrane region" description="Helical" evidence="5">
    <location>
        <begin position="203"/>
        <end position="223"/>
    </location>
</feature>
<evidence type="ECO:0000313" key="7">
    <source>
        <dbReference type="EMBL" id="MFD2093542.1"/>
    </source>
</evidence>
<accession>A0ABW4XE86</accession>
<evidence type="ECO:0000256" key="4">
    <source>
        <dbReference type="ARBA" id="ARBA00029447"/>
    </source>
</evidence>
<dbReference type="PROSITE" id="PS50885">
    <property type="entry name" value="HAMP"/>
    <property type="match status" value="1"/>
</dbReference>
<dbReference type="Proteomes" id="UP001597402">
    <property type="component" value="Unassembled WGS sequence"/>
</dbReference>
<dbReference type="Pfam" id="PF00672">
    <property type="entry name" value="HAMP"/>
    <property type="match status" value="1"/>
</dbReference>
<name>A0ABW4XE86_9ACTN</name>
<reference evidence="8" key="1">
    <citation type="journal article" date="2019" name="Int. J. Syst. Evol. Microbiol.">
        <title>The Global Catalogue of Microorganisms (GCM) 10K type strain sequencing project: providing services to taxonomists for standard genome sequencing and annotation.</title>
        <authorList>
            <consortium name="The Broad Institute Genomics Platform"/>
            <consortium name="The Broad Institute Genome Sequencing Center for Infectious Disease"/>
            <person name="Wu L."/>
            <person name="Ma J."/>
        </authorList>
    </citation>
    <scope>NUCLEOTIDE SEQUENCE [LARGE SCALE GENOMIC DNA]</scope>
    <source>
        <strain evidence="8">JCM 3338</strain>
    </source>
</reference>
<dbReference type="InterPro" id="IPR051310">
    <property type="entry name" value="MCP_chemotaxis"/>
</dbReference>
<evidence type="ECO:0000256" key="3">
    <source>
        <dbReference type="ARBA" id="ARBA00022989"/>
    </source>
</evidence>
<keyword evidence="5" id="KW-0472">Membrane</keyword>
<dbReference type="RefSeq" id="WP_376879232.1">
    <property type="nucleotide sequence ID" value="NZ_JBHUHP010000021.1"/>
</dbReference>
<gene>
    <name evidence="7" type="ORF">ACFSHS_18435</name>
</gene>
<sequence length="289" mass="29689">MSGTVGRKGPGVRGAILAVGAAGMTAAGTVGALGMAQLGSAAESLDEVNGLHAALSTVQDIETSNSDVTGWQAAYAWDTRRIGGAAAVADDSANRAGFSDSADRLRGHLAAMPTDVLTGTERDAFSTVEQQWEAFFEVDDQAVALYAQDTPTAVAAADDLILGPGWNVYFEVFTLTTELRESLEQRAESATEAAHAQKSRAQWTMAGAIALGLVATLVLALAVSRRIVRPLNAVVTVARAMAAGDLTRTTGVTSRDEVGLAAVALDEAQVSLREVLSSVVASADAVAAS</sequence>
<keyword evidence="2 5" id="KW-0812">Transmembrane</keyword>
<feature type="non-terminal residue" evidence="7">
    <location>
        <position position="289"/>
    </location>
</feature>
<dbReference type="SMART" id="SM00304">
    <property type="entry name" value="HAMP"/>
    <property type="match status" value="1"/>
</dbReference>
<protein>
    <submittedName>
        <fullName evidence="7">HAMP domain-containing protein</fullName>
    </submittedName>
</protein>
<keyword evidence="3 5" id="KW-1133">Transmembrane helix</keyword>
<proteinExistence type="inferred from homology"/>